<dbReference type="EMBL" id="BJWL01000126">
    <property type="protein sequence ID" value="GFS30626.1"/>
    <property type="molecule type" value="Genomic_DNA"/>
</dbReference>
<keyword evidence="1" id="KW-0732">Signal</keyword>
<reference evidence="3" key="1">
    <citation type="submission" date="2019-07" db="EMBL/GenBank/DDBJ databases">
        <title>De Novo Assembly of kiwifruit Actinidia rufa.</title>
        <authorList>
            <person name="Sugita-Konishi S."/>
            <person name="Sato K."/>
            <person name="Mori E."/>
            <person name="Abe Y."/>
            <person name="Kisaki G."/>
            <person name="Hamano K."/>
            <person name="Suezawa K."/>
            <person name="Otani M."/>
            <person name="Fukuda T."/>
            <person name="Manabe T."/>
            <person name="Gomi K."/>
            <person name="Tabuchi M."/>
            <person name="Akimitsu K."/>
            <person name="Kataoka I."/>
        </authorList>
    </citation>
    <scope>NUCLEOTIDE SEQUENCE [LARGE SCALE GENOMIC DNA]</scope>
    <source>
        <strain evidence="3">cv. Fuchu</strain>
    </source>
</reference>
<organism evidence="2 3">
    <name type="scientific">Actinidia rufa</name>
    <dbReference type="NCBI Taxonomy" id="165716"/>
    <lineage>
        <taxon>Eukaryota</taxon>
        <taxon>Viridiplantae</taxon>
        <taxon>Streptophyta</taxon>
        <taxon>Embryophyta</taxon>
        <taxon>Tracheophyta</taxon>
        <taxon>Spermatophyta</taxon>
        <taxon>Magnoliopsida</taxon>
        <taxon>eudicotyledons</taxon>
        <taxon>Gunneridae</taxon>
        <taxon>Pentapetalae</taxon>
        <taxon>asterids</taxon>
        <taxon>Ericales</taxon>
        <taxon>Actinidiaceae</taxon>
        <taxon>Actinidia</taxon>
    </lineage>
</organism>
<comment type="caution">
    <text evidence="2">The sequence shown here is derived from an EMBL/GenBank/DDBJ whole genome shotgun (WGS) entry which is preliminary data.</text>
</comment>
<dbReference type="OrthoDB" id="1931174at2759"/>
<evidence type="ECO:0000313" key="2">
    <source>
        <dbReference type="EMBL" id="GFS30626.1"/>
    </source>
</evidence>
<gene>
    <name evidence="2" type="ORF">Acr_00g0013010</name>
</gene>
<feature type="chain" id="PRO_5029783661" evidence="1">
    <location>
        <begin position="29"/>
        <end position="110"/>
    </location>
</feature>
<evidence type="ECO:0000256" key="1">
    <source>
        <dbReference type="SAM" id="SignalP"/>
    </source>
</evidence>
<dbReference type="Proteomes" id="UP000585474">
    <property type="component" value="Unassembled WGS sequence"/>
</dbReference>
<dbReference type="AlphaFoldDB" id="A0A7J0D9X0"/>
<accession>A0A7J0D9X0</accession>
<sequence length="110" mass="12194">MALSSLLSPLLLLLAVLIHTASISPVYAQIDHASLQLMTEALEWPSTLSIQDEFSVIDASGRPRHEQHRERSTVHVLENQALLHLVRSALRESDPVPGPIRKVVLHAQLL</sequence>
<name>A0A7J0D9X0_9ERIC</name>
<evidence type="ECO:0000313" key="3">
    <source>
        <dbReference type="Proteomes" id="UP000585474"/>
    </source>
</evidence>
<proteinExistence type="predicted"/>
<protein>
    <submittedName>
        <fullName evidence="2">Ralf-like 34</fullName>
    </submittedName>
</protein>
<keyword evidence="3" id="KW-1185">Reference proteome</keyword>
<feature type="signal peptide" evidence="1">
    <location>
        <begin position="1"/>
        <end position="28"/>
    </location>
</feature>